<keyword evidence="1" id="KW-0732">Signal</keyword>
<dbReference type="InterPro" id="IPR021986">
    <property type="entry name" value="Spherulin4"/>
</dbReference>
<evidence type="ECO:0000313" key="2">
    <source>
        <dbReference type="EMBL" id="KAK3328153.1"/>
    </source>
</evidence>
<protein>
    <submittedName>
        <fullName evidence="2">Spherulation-specific family 4-domain-containing protein</fullName>
    </submittedName>
</protein>
<comment type="caution">
    <text evidence="2">The sequence shown here is derived from an EMBL/GenBank/DDBJ whole genome shotgun (WGS) entry which is preliminary data.</text>
</comment>
<reference evidence="2" key="1">
    <citation type="journal article" date="2023" name="Mol. Phylogenet. Evol.">
        <title>Genome-scale phylogeny and comparative genomics of the fungal order Sordariales.</title>
        <authorList>
            <person name="Hensen N."/>
            <person name="Bonometti L."/>
            <person name="Westerberg I."/>
            <person name="Brannstrom I.O."/>
            <person name="Guillou S."/>
            <person name="Cros-Aarteil S."/>
            <person name="Calhoun S."/>
            <person name="Haridas S."/>
            <person name="Kuo A."/>
            <person name="Mondo S."/>
            <person name="Pangilinan J."/>
            <person name="Riley R."/>
            <person name="LaButti K."/>
            <person name="Andreopoulos B."/>
            <person name="Lipzen A."/>
            <person name="Chen C."/>
            <person name="Yan M."/>
            <person name="Daum C."/>
            <person name="Ng V."/>
            <person name="Clum A."/>
            <person name="Steindorff A."/>
            <person name="Ohm R.A."/>
            <person name="Martin F."/>
            <person name="Silar P."/>
            <person name="Natvig D.O."/>
            <person name="Lalanne C."/>
            <person name="Gautier V."/>
            <person name="Ament-Velasquez S.L."/>
            <person name="Kruys A."/>
            <person name="Hutchinson M.I."/>
            <person name="Powell A.J."/>
            <person name="Barry K."/>
            <person name="Miller A.N."/>
            <person name="Grigoriev I.V."/>
            <person name="Debuchy R."/>
            <person name="Gladieux P."/>
            <person name="Hiltunen Thoren M."/>
            <person name="Johannesson H."/>
        </authorList>
    </citation>
    <scope>NUCLEOTIDE SEQUENCE</scope>
    <source>
        <strain evidence="2">SMH4131-1</strain>
    </source>
</reference>
<dbReference type="Pfam" id="PF12138">
    <property type="entry name" value="Spherulin4"/>
    <property type="match status" value="1"/>
</dbReference>
<proteinExistence type="predicted"/>
<feature type="chain" id="PRO_5042189180" evidence="1">
    <location>
        <begin position="19"/>
        <end position="292"/>
    </location>
</feature>
<gene>
    <name evidence="2" type="ORF">B0T19DRAFT_442069</name>
</gene>
<dbReference type="EMBL" id="JAUEPO010000003">
    <property type="protein sequence ID" value="KAK3328153.1"/>
    <property type="molecule type" value="Genomic_DNA"/>
</dbReference>
<evidence type="ECO:0000256" key="1">
    <source>
        <dbReference type="SAM" id="SignalP"/>
    </source>
</evidence>
<reference evidence="2" key="2">
    <citation type="submission" date="2023-06" db="EMBL/GenBank/DDBJ databases">
        <authorList>
            <consortium name="Lawrence Berkeley National Laboratory"/>
            <person name="Haridas S."/>
            <person name="Hensen N."/>
            <person name="Bonometti L."/>
            <person name="Westerberg I."/>
            <person name="Brannstrom I.O."/>
            <person name="Guillou S."/>
            <person name="Cros-Aarteil S."/>
            <person name="Calhoun S."/>
            <person name="Kuo A."/>
            <person name="Mondo S."/>
            <person name="Pangilinan J."/>
            <person name="Riley R."/>
            <person name="Labutti K."/>
            <person name="Andreopoulos B."/>
            <person name="Lipzen A."/>
            <person name="Chen C."/>
            <person name="Yanf M."/>
            <person name="Daum C."/>
            <person name="Ng V."/>
            <person name="Clum A."/>
            <person name="Steindorff A."/>
            <person name="Ohm R."/>
            <person name="Martin F."/>
            <person name="Silar P."/>
            <person name="Natvig D."/>
            <person name="Lalanne C."/>
            <person name="Gautier V."/>
            <person name="Ament-Velasquez S.L."/>
            <person name="Kruys A."/>
            <person name="Hutchinson M.I."/>
            <person name="Powell A.J."/>
            <person name="Barry K."/>
            <person name="Miller A.N."/>
            <person name="Grigoriev I.V."/>
            <person name="Debuchy R."/>
            <person name="Gladieux P."/>
            <person name="Thoren M.H."/>
            <person name="Johannesson H."/>
        </authorList>
    </citation>
    <scope>NUCLEOTIDE SEQUENCE</scope>
    <source>
        <strain evidence="2">SMH4131-1</strain>
    </source>
</reference>
<dbReference type="Proteomes" id="UP001286456">
    <property type="component" value="Unassembled WGS sequence"/>
</dbReference>
<dbReference type="AlphaFoldDB" id="A0AAE0IMZ3"/>
<dbReference type="PANTHER" id="PTHR35040">
    <property type="match status" value="1"/>
</dbReference>
<sequence length="292" mass="30853">MKLSFAIYLATIATAVLGAQTQVLLPLYAYPGGAQMSPEWQAAVDAISSNPGLHFFVVINPNNGPQSSSDTANGGQCTAPSDANYVEHGCNLDWTTNVDKINALPNAQTIGYVRTGYGSRSAPDVKADITEWAAWNTAKTWDIITFAKNSFQAKGVQPGVVMNPGSNIDADYEADIFGMVTAVVLRETCWTDVSTGAGGDCPEPYTPFNYKTLSSGAGLPYDSSFMSKSAVIVHQFHGPPTASNATLQEQVAGIVGLGLHSTYFTSGSWKTTIATPATIGAFSEFLTQAVTQ</sequence>
<keyword evidence="3" id="KW-1185">Reference proteome</keyword>
<dbReference type="PANTHER" id="PTHR35040:SF9">
    <property type="entry name" value="4-LIKE CELL SURFACE PROTEIN, PUTATIVE (AFU_ORTHOLOGUE AFUA_4G14080)-RELATED"/>
    <property type="match status" value="1"/>
</dbReference>
<name>A0AAE0IMZ3_9PEZI</name>
<organism evidence="2 3">
    <name type="scientific">Cercophora scortea</name>
    <dbReference type="NCBI Taxonomy" id="314031"/>
    <lineage>
        <taxon>Eukaryota</taxon>
        <taxon>Fungi</taxon>
        <taxon>Dikarya</taxon>
        <taxon>Ascomycota</taxon>
        <taxon>Pezizomycotina</taxon>
        <taxon>Sordariomycetes</taxon>
        <taxon>Sordariomycetidae</taxon>
        <taxon>Sordariales</taxon>
        <taxon>Lasiosphaeriaceae</taxon>
        <taxon>Cercophora</taxon>
    </lineage>
</organism>
<feature type="signal peptide" evidence="1">
    <location>
        <begin position="1"/>
        <end position="18"/>
    </location>
</feature>
<accession>A0AAE0IMZ3</accession>
<evidence type="ECO:0000313" key="3">
    <source>
        <dbReference type="Proteomes" id="UP001286456"/>
    </source>
</evidence>